<dbReference type="Pfam" id="PF13650">
    <property type="entry name" value="Asp_protease_2"/>
    <property type="match status" value="1"/>
</dbReference>
<dbReference type="InterPro" id="IPR021109">
    <property type="entry name" value="Peptidase_aspartic_dom_sf"/>
</dbReference>
<dbReference type="InterPro" id="IPR001969">
    <property type="entry name" value="Aspartic_peptidase_AS"/>
</dbReference>
<evidence type="ECO:0008006" key="3">
    <source>
        <dbReference type="Google" id="ProtNLM"/>
    </source>
</evidence>
<sequence>MDSLEMAPEKTLERQQEGSNIIGCQVLRSDGVYVKGKVLGTKVKFTADTGAARTVLSTRAYDKILNENKPTLNPPEMLTGASGKPLRELGRADFDVQLGH</sequence>
<proteinExistence type="predicted"/>
<accession>A0A210QGA1</accession>
<reference evidence="1 2" key="1">
    <citation type="journal article" date="2017" name="Nat. Ecol. Evol.">
        <title>Scallop genome provides insights into evolution of bilaterian karyotype and development.</title>
        <authorList>
            <person name="Wang S."/>
            <person name="Zhang J."/>
            <person name="Jiao W."/>
            <person name="Li J."/>
            <person name="Xun X."/>
            <person name="Sun Y."/>
            <person name="Guo X."/>
            <person name="Huan P."/>
            <person name="Dong B."/>
            <person name="Zhang L."/>
            <person name="Hu X."/>
            <person name="Sun X."/>
            <person name="Wang J."/>
            <person name="Zhao C."/>
            <person name="Wang Y."/>
            <person name="Wang D."/>
            <person name="Huang X."/>
            <person name="Wang R."/>
            <person name="Lv J."/>
            <person name="Li Y."/>
            <person name="Zhang Z."/>
            <person name="Liu B."/>
            <person name="Lu W."/>
            <person name="Hui Y."/>
            <person name="Liang J."/>
            <person name="Zhou Z."/>
            <person name="Hou R."/>
            <person name="Li X."/>
            <person name="Liu Y."/>
            <person name="Li H."/>
            <person name="Ning X."/>
            <person name="Lin Y."/>
            <person name="Zhao L."/>
            <person name="Xing Q."/>
            <person name="Dou J."/>
            <person name="Li Y."/>
            <person name="Mao J."/>
            <person name="Guo H."/>
            <person name="Dou H."/>
            <person name="Li T."/>
            <person name="Mu C."/>
            <person name="Jiang W."/>
            <person name="Fu Q."/>
            <person name="Fu X."/>
            <person name="Miao Y."/>
            <person name="Liu J."/>
            <person name="Yu Q."/>
            <person name="Li R."/>
            <person name="Liao H."/>
            <person name="Li X."/>
            <person name="Kong Y."/>
            <person name="Jiang Z."/>
            <person name="Chourrout D."/>
            <person name="Li R."/>
            <person name="Bao Z."/>
        </authorList>
    </citation>
    <scope>NUCLEOTIDE SEQUENCE [LARGE SCALE GENOMIC DNA]</scope>
    <source>
        <strain evidence="1 2">PY_sf001</strain>
    </source>
</reference>
<dbReference type="Proteomes" id="UP000242188">
    <property type="component" value="Unassembled WGS sequence"/>
</dbReference>
<dbReference type="GO" id="GO:0004190">
    <property type="term" value="F:aspartic-type endopeptidase activity"/>
    <property type="evidence" value="ECO:0007669"/>
    <property type="project" value="InterPro"/>
</dbReference>
<protein>
    <recommendedName>
        <fullName evidence="3">Peptidase A2 domain-containing protein</fullName>
    </recommendedName>
</protein>
<dbReference type="GO" id="GO:0006508">
    <property type="term" value="P:proteolysis"/>
    <property type="evidence" value="ECO:0007669"/>
    <property type="project" value="InterPro"/>
</dbReference>
<name>A0A210QGA1_MIZYE</name>
<comment type="caution">
    <text evidence="1">The sequence shown here is derived from an EMBL/GenBank/DDBJ whole genome shotgun (WGS) entry which is preliminary data.</text>
</comment>
<dbReference type="AlphaFoldDB" id="A0A210QGA1"/>
<dbReference type="PROSITE" id="PS00141">
    <property type="entry name" value="ASP_PROTEASE"/>
    <property type="match status" value="1"/>
</dbReference>
<dbReference type="SUPFAM" id="SSF50630">
    <property type="entry name" value="Acid proteases"/>
    <property type="match status" value="1"/>
</dbReference>
<dbReference type="Gene3D" id="2.40.70.10">
    <property type="entry name" value="Acid Proteases"/>
    <property type="match status" value="1"/>
</dbReference>
<evidence type="ECO:0000313" key="1">
    <source>
        <dbReference type="EMBL" id="OWF47758.1"/>
    </source>
</evidence>
<organism evidence="1 2">
    <name type="scientific">Mizuhopecten yessoensis</name>
    <name type="common">Japanese scallop</name>
    <name type="synonym">Patinopecten yessoensis</name>
    <dbReference type="NCBI Taxonomy" id="6573"/>
    <lineage>
        <taxon>Eukaryota</taxon>
        <taxon>Metazoa</taxon>
        <taxon>Spiralia</taxon>
        <taxon>Lophotrochozoa</taxon>
        <taxon>Mollusca</taxon>
        <taxon>Bivalvia</taxon>
        <taxon>Autobranchia</taxon>
        <taxon>Pteriomorphia</taxon>
        <taxon>Pectinida</taxon>
        <taxon>Pectinoidea</taxon>
        <taxon>Pectinidae</taxon>
        <taxon>Mizuhopecten</taxon>
    </lineage>
</organism>
<gene>
    <name evidence="1" type="ORF">KP79_PYT17578</name>
</gene>
<evidence type="ECO:0000313" key="2">
    <source>
        <dbReference type="Proteomes" id="UP000242188"/>
    </source>
</evidence>
<keyword evidence="2" id="KW-1185">Reference proteome</keyword>
<dbReference type="EMBL" id="NEDP02003777">
    <property type="protein sequence ID" value="OWF47758.1"/>
    <property type="molecule type" value="Genomic_DNA"/>
</dbReference>